<organism evidence="1 2">
    <name type="scientific">Natronoglomus mannanivorans</name>
    <dbReference type="NCBI Taxonomy" id="2979990"/>
    <lineage>
        <taxon>Archaea</taxon>
        <taxon>Methanobacteriati</taxon>
        <taxon>Methanobacteriota</taxon>
        <taxon>Stenosarchaea group</taxon>
        <taxon>Halobacteria</taxon>
        <taxon>Halobacteriales</taxon>
        <taxon>Natrialbaceae</taxon>
        <taxon>Natronoglomus</taxon>
    </lineage>
</organism>
<evidence type="ECO:0000313" key="2">
    <source>
        <dbReference type="Proteomes" id="UP001320972"/>
    </source>
</evidence>
<sequence>MGLESLWMVPEWVTGILEAKRWVSRTAEEEGMGSEETAFVGTAAVESREDSSRPRYSCGFCVRLRLEGRLDFGLSLD</sequence>
<proteinExistence type="predicted"/>
<protein>
    <submittedName>
        <fullName evidence="1">Uncharacterized protein</fullName>
    </submittedName>
</protein>
<dbReference type="EMBL" id="JAOPKB010000004">
    <property type="protein sequence ID" value="MCU4973182.1"/>
    <property type="molecule type" value="Genomic_DNA"/>
</dbReference>
<reference evidence="1 2" key="1">
    <citation type="submission" date="2022-09" db="EMBL/GenBank/DDBJ databases">
        <title>Enrichment on poylsaccharides allowed isolation of novel metabolic and taxonomic groups of Haloarchaea.</title>
        <authorList>
            <person name="Sorokin D.Y."/>
            <person name="Elcheninov A.G."/>
            <person name="Khizhniak T.V."/>
            <person name="Kolganova T.V."/>
            <person name="Kublanov I.V."/>
        </authorList>
    </citation>
    <scope>NUCLEOTIDE SEQUENCE [LARGE SCALE GENOMIC DNA]</scope>
    <source>
        <strain evidence="1 2">AArc-m2/3/4</strain>
    </source>
</reference>
<keyword evidence="2" id="KW-1185">Reference proteome</keyword>
<evidence type="ECO:0000313" key="1">
    <source>
        <dbReference type="EMBL" id="MCU4973182.1"/>
    </source>
</evidence>
<name>A0ABT2QE29_9EURY</name>
<dbReference type="Proteomes" id="UP001320972">
    <property type="component" value="Unassembled WGS sequence"/>
</dbReference>
<accession>A0ABT2QE29</accession>
<gene>
    <name evidence="1" type="ORF">OB955_10550</name>
</gene>
<dbReference type="RefSeq" id="WP_338007805.1">
    <property type="nucleotide sequence ID" value="NZ_JAOPKB010000004.1"/>
</dbReference>
<comment type="caution">
    <text evidence="1">The sequence shown here is derived from an EMBL/GenBank/DDBJ whole genome shotgun (WGS) entry which is preliminary data.</text>
</comment>